<keyword evidence="5 6" id="KW-0472">Membrane</keyword>
<dbReference type="PANTHER" id="PTHR35007">
    <property type="entry name" value="INTEGRAL MEMBRANE PROTEIN-RELATED"/>
    <property type="match status" value="1"/>
</dbReference>
<dbReference type="InterPro" id="IPR042094">
    <property type="entry name" value="T2SS_GspF_sf"/>
</dbReference>
<keyword evidence="3 6" id="KW-0812">Transmembrane</keyword>
<dbReference type="AlphaFoldDB" id="A0A7Z0D8J1"/>
<gene>
    <name evidence="9" type="ORF">GGQ54_001422</name>
</gene>
<feature type="domain" description="DUF5936" evidence="8">
    <location>
        <begin position="11"/>
        <end position="141"/>
    </location>
</feature>
<evidence type="ECO:0000256" key="6">
    <source>
        <dbReference type="SAM" id="Phobius"/>
    </source>
</evidence>
<reference evidence="9 10" key="1">
    <citation type="submission" date="2020-07" db="EMBL/GenBank/DDBJ databases">
        <title>Sequencing the genomes of 1000 actinobacteria strains.</title>
        <authorList>
            <person name="Klenk H.-P."/>
        </authorList>
    </citation>
    <scope>NUCLEOTIDE SEQUENCE [LARGE SCALE GENOMIC DNA]</scope>
    <source>
        <strain evidence="9 10">DSM 103164</strain>
    </source>
</reference>
<sequence length="304" mass="33227">MGGFSAFWPALAATGALVLFLLGYRMLRSDVGSYLDAEDLILLKDERRREEARRNSPLSRLAGRLVPSIRRLIGPAGSLYLQRTINRAGRPDGVSVDTVLRRIAFWLILLAPVGLLFIVQGQPFALPLLLICALWLPLAGILRRARTRRARIDRDLPDFLDILAVTVSAGIAFRAALARVSDRFDGPLAEEVRITLDQLTHGASLRSAFLGLQERTGSVPMRSFVTAFLQAEELGAPLAETLNQIAVDMRRDSAQAMRRLAGETAPRITLVTTLFLVPAALIFTVVGLVIGADLNLSELLGALR</sequence>
<evidence type="ECO:0000256" key="3">
    <source>
        <dbReference type="ARBA" id="ARBA00022692"/>
    </source>
</evidence>
<evidence type="ECO:0000256" key="2">
    <source>
        <dbReference type="ARBA" id="ARBA00022475"/>
    </source>
</evidence>
<accession>A0A7Z0D8J1</accession>
<feature type="transmembrane region" description="Helical" evidence="6">
    <location>
        <begin position="6"/>
        <end position="24"/>
    </location>
</feature>
<keyword evidence="10" id="KW-1185">Reference proteome</keyword>
<dbReference type="InterPro" id="IPR018076">
    <property type="entry name" value="T2SS_GspF_dom"/>
</dbReference>
<comment type="caution">
    <text evidence="9">The sequence shown here is derived from an EMBL/GenBank/DDBJ whole genome shotgun (WGS) entry which is preliminary data.</text>
</comment>
<dbReference type="RefSeq" id="WP_179444764.1">
    <property type="nucleotide sequence ID" value="NZ_JACBZS010000001.1"/>
</dbReference>
<keyword evidence="2" id="KW-1003">Cell membrane</keyword>
<evidence type="ECO:0000256" key="5">
    <source>
        <dbReference type="ARBA" id="ARBA00023136"/>
    </source>
</evidence>
<feature type="transmembrane region" description="Helical" evidence="6">
    <location>
        <begin position="268"/>
        <end position="290"/>
    </location>
</feature>
<dbReference type="GO" id="GO:0005886">
    <property type="term" value="C:plasma membrane"/>
    <property type="evidence" value="ECO:0007669"/>
    <property type="project" value="UniProtKB-SubCell"/>
</dbReference>
<feature type="transmembrane region" description="Helical" evidence="6">
    <location>
        <begin position="124"/>
        <end position="142"/>
    </location>
</feature>
<dbReference type="Pfam" id="PF19359">
    <property type="entry name" value="DUF5936"/>
    <property type="match status" value="1"/>
</dbReference>
<dbReference type="PANTHER" id="PTHR35007:SF2">
    <property type="entry name" value="PILUS ASSEMBLE PROTEIN"/>
    <property type="match status" value="1"/>
</dbReference>
<evidence type="ECO:0000259" key="8">
    <source>
        <dbReference type="Pfam" id="PF19359"/>
    </source>
</evidence>
<feature type="transmembrane region" description="Helical" evidence="6">
    <location>
        <begin position="99"/>
        <end position="118"/>
    </location>
</feature>
<keyword evidence="4 6" id="KW-1133">Transmembrane helix</keyword>
<protein>
    <submittedName>
        <fullName evidence="9">Tight adherence protein C</fullName>
    </submittedName>
</protein>
<dbReference type="EMBL" id="JACBZS010000001">
    <property type="protein sequence ID" value="NYI70862.1"/>
    <property type="molecule type" value="Genomic_DNA"/>
</dbReference>
<organism evidence="9 10">
    <name type="scientific">Naumannella cuiyingiana</name>
    <dbReference type="NCBI Taxonomy" id="1347891"/>
    <lineage>
        <taxon>Bacteria</taxon>
        <taxon>Bacillati</taxon>
        <taxon>Actinomycetota</taxon>
        <taxon>Actinomycetes</taxon>
        <taxon>Propionibacteriales</taxon>
        <taxon>Propionibacteriaceae</taxon>
        <taxon>Naumannella</taxon>
    </lineage>
</organism>
<feature type="domain" description="Type II secretion system protein GspF" evidence="7">
    <location>
        <begin position="159"/>
        <end position="285"/>
    </location>
</feature>
<evidence type="ECO:0000256" key="4">
    <source>
        <dbReference type="ARBA" id="ARBA00022989"/>
    </source>
</evidence>
<dbReference type="Pfam" id="PF00482">
    <property type="entry name" value="T2SSF"/>
    <property type="match status" value="1"/>
</dbReference>
<proteinExistence type="predicted"/>
<evidence type="ECO:0000256" key="1">
    <source>
        <dbReference type="ARBA" id="ARBA00004651"/>
    </source>
</evidence>
<evidence type="ECO:0000313" key="10">
    <source>
        <dbReference type="Proteomes" id="UP000527616"/>
    </source>
</evidence>
<dbReference type="Proteomes" id="UP000527616">
    <property type="component" value="Unassembled WGS sequence"/>
</dbReference>
<dbReference type="Gene3D" id="1.20.81.30">
    <property type="entry name" value="Type II secretion system (T2SS), domain F"/>
    <property type="match status" value="1"/>
</dbReference>
<evidence type="ECO:0000259" key="7">
    <source>
        <dbReference type="Pfam" id="PF00482"/>
    </source>
</evidence>
<dbReference type="InterPro" id="IPR045980">
    <property type="entry name" value="DUF5936"/>
</dbReference>
<comment type="subcellular location">
    <subcellularLocation>
        <location evidence="1">Cell membrane</location>
        <topology evidence="1">Multi-pass membrane protein</topology>
    </subcellularLocation>
</comment>
<name>A0A7Z0D8J1_9ACTN</name>
<evidence type="ECO:0000313" key="9">
    <source>
        <dbReference type="EMBL" id="NYI70862.1"/>
    </source>
</evidence>